<evidence type="ECO:0000256" key="4">
    <source>
        <dbReference type="ARBA" id="ARBA00023125"/>
    </source>
</evidence>
<keyword evidence="5" id="KW-0804">Transcription</keyword>
<sequence length="190" mass="20713">MTGNGRATVLVVDDEAAVAEGHAAQLSDEYEARVAIGGHEALSAMNDGIDVVLLDRRMPDLDGEAVLERLREGGYDCRVAMLTGVDPDFDIIDMGFDDYLKKPVSADALNETVGGLLRRSRYDTRLRRYFSLASKVAVLETEHDRAELAAEPDYVELCERLAELRAELDDTLDELSTRDGYAVAAGGSSD</sequence>
<dbReference type="Pfam" id="PF00072">
    <property type="entry name" value="Response_reg"/>
    <property type="match status" value="1"/>
</dbReference>
<feature type="domain" description="Response regulatory" evidence="7">
    <location>
        <begin position="8"/>
        <end position="117"/>
    </location>
</feature>
<dbReference type="SMART" id="SM00448">
    <property type="entry name" value="REC"/>
    <property type="match status" value="1"/>
</dbReference>
<dbReference type="InterPro" id="IPR039420">
    <property type="entry name" value="WalR-like"/>
</dbReference>
<comment type="caution">
    <text evidence="8">The sequence shown here is derived from an EMBL/GenBank/DDBJ whole genome shotgun (WGS) entry which is preliminary data.</text>
</comment>
<evidence type="ECO:0000313" key="8">
    <source>
        <dbReference type="EMBL" id="MFC7236449.1"/>
    </source>
</evidence>
<evidence type="ECO:0000256" key="1">
    <source>
        <dbReference type="ARBA" id="ARBA00022553"/>
    </source>
</evidence>
<dbReference type="Proteomes" id="UP001596398">
    <property type="component" value="Unassembled WGS sequence"/>
</dbReference>
<dbReference type="Gene3D" id="3.40.50.2300">
    <property type="match status" value="1"/>
</dbReference>
<keyword evidence="2" id="KW-0902">Two-component regulatory system</keyword>
<evidence type="ECO:0000256" key="2">
    <source>
        <dbReference type="ARBA" id="ARBA00023012"/>
    </source>
</evidence>
<proteinExistence type="predicted"/>
<protein>
    <submittedName>
        <fullName evidence="8">HalX domain-containing protein</fullName>
    </submittedName>
</protein>
<feature type="modified residue" description="4-aspartylphosphate" evidence="6">
    <location>
        <position position="55"/>
    </location>
</feature>
<dbReference type="PANTHER" id="PTHR48111">
    <property type="entry name" value="REGULATOR OF RPOS"/>
    <property type="match status" value="1"/>
</dbReference>
<keyword evidence="9" id="KW-1185">Reference proteome</keyword>
<dbReference type="PANTHER" id="PTHR48111:SF1">
    <property type="entry name" value="TWO-COMPONENT RESPONSE REGULATOR ORR33"/>
    <property type="match status" value="1"/>
</dbReference>
<keyword evidence="1 6" id="KW-0597">Phosphoprotein</keyword>
<dbReference type="RefSeq" id="WP_276234605.1">
    <property type="nucleotide sequence ID" value="NZ_CP119802.1"/>
</dbReference>
<dbReference type="GO" id="GO:0003677">
    <property type="term" value="F:DNA binding"/>
    <property type="evidence" value="ECO:0007669"/>
    <property type="project" value="UniProtKB-KW"/>
</dbReference>
<reference evidence="8 9" key="1">
    <citation type="journal article" date="2019" name="Int. J. Syst. Evol. Microbiol.">
        <title>The Global Catalogue of Microorganisms (GCM) 10K type strain sequencing project: providing services to taxonomists for standard genome sequencing and annotation.</title>
        <authorList>
            <consortium name="The Broad Institute Genomics Platform"/>
            <consortium name="The Broad Institute Genome Sequencing Center for Infectious Disease"/>
            <person name="Wu L."/>
            <person name="Ma J."/>
        </authorList>
    </citation>
    <scope>NUCLEOTIDE SEQUENCE [LARGE SCALE GENOMIC DNA]</scope>
    <source>
        <strain evidence="8 9">DT85</strain>
    </source>
</reference>
<keyword evidence="3" id="KW-0805">Transcription regulation</keyword>
<dbReference type="SUPFAM" id="SSF52172">
    <property type="entry name" value="CheY-like"/>
    <property type="match status" value="1"/>
</dbReference>
<dbReference type="GO" id="GO:0000160">
    <property type="term" value="P:phosphorelay signal transduction system"/>
    <property type="evidence" value="ECO:0007669"/>
    <property type="project" value="UniProtKB-KW"/>
</dbReference>
<evidence type="ECO:0000256" key="3">
    <source>
        <dbReference type="ARBA" id="ARBA00023015"/>
    </source>
</evidence>
<gene>
    <name evidence="8" type="ORF">ACFQJ4_14125</name>
</gene>
<name>A0ABD5ZSA3_9EURY</name>
<accession>A0ABD5ZSA3</accession>
<dbReference type="GeneID" id="79268170"/>
<dbReference type="InterPro" id="IPR011006">
    <property type="entry name" value="CheY-like_superfamily"/>
</dbReference>
<organism evidence="8 9">
    <name type="scientific">Halosegnis marinus</name>
    <dbReference type="NCBI Taxonomy" id="3034023"/>
    <lineage>
        <taxon>Archaea</taxon>
        <taxon>Methanobacteriati</taxon>
        <taxon>Methanobacteriota</taxon>
        <taxon>Stenosarchaea group</taxon>
        <taxon>Halobacteria</taxon>
        <taxon>Halobacteriales</taxon>
        <taxon>Natronomonadaceae</taxon>
        <taxon>Halosegnis</taxon>
    </lineage>
</organism>
<dbReference type="Pfam" id="PF08663">
    <property type="entry name" value="HalX"/>
    <property type="match status" value="1"/>
</dbReference>
<evidence type="ECO:0000256" key="6">
    <source>
        <dbReference type="PROSITE-ProRule" id="PRU00169"/>
    </source>
</evidence>
<dbReference type="AlphaFoldDB" id="A0ABD5ZSA3"/>
<keyword evidence="4" id="KW-0238">DNA-binding</keyword>
<evidence type="ECO:0000256" key="5">
    <source>
        <dbReference type="ARBA" id="ARBA00023163"/>
    </source>
</evidence>
<evidence type="ECO:0000313" key="9">
    <source>
        <dbReference type="Proteomes" id="UP001596398"/>
    </source>
</evidence>
<dbReference type="InterPro" id="IPR001789">
    <property type="entry name" value="Sig_transdc_resp-reg_receiver"/>
</dbReference>
<dbReference type="EMBL" id="JBHTAP010000001">
    <property type="protein sequence ID" value="MFC7236449.1"/>
    <property type="molecule type" value="Genomic_DNA"/>
</dbReference>
<evidence type="ECO:0000259" key="7">
    <source>
        <dbReference type="PROSITE" id="PS50110"/>
    </source>
</evidence>
<dbReference type="PROSITE" id="PS50110">
    <property type="entry name" value="RESPONSE_REGULATORY"/>
    <property type="match status" value="1"/>
</dbReference>
<dbReference type="InterPro" id="IPR013971">
    <property type="entry name" value="HalX_domain"/>
</dbReference>